<accession>A0A380UCM7</accession>
<dbReference type="PROSITE" id="PS50943">
    <property type="entry name" value="HTH_CROC1"/>
    <property type="match status" value="1"/>
</dbReference>
<dbReference type="CDD" id="cd00093">
    <property type="entry name" value="HTH_XRE"/>
    <property type="match status" value="1"/>
</dbReference>
<proteinExistence type="predicted"/>
<dbReference type="PANTHER" id="PTHR36511">
    <property type="entry name" value="MERR FAMILY BACTERIAL REGULATORY PROTEIN"/>
    <property type="match status" value="1"/>
</dbReference>
<protein>
    <submittedName>
        <fullName evidence="1">Helix-turn-helix domain-containing protein</fullName>
    </submittedName>
</protein>
<dbReference type="GeneID" id="56330581"/>
<dbReference type="InterPro" id="IPR001387">
    <property type="entry name" value="Cro/C1-type_HTH"/>
</dbReference>
<organism evidence="1 2">
    <name type="scientific">Acinetobacter haemolyticus</name>
    <dbReference type="NCBI Taxonomy" id="29430"/>
    <lineage>
        <taxon>Bacteria</taxon>
        <taxon>Pseudomonadati</taxon>
        <taxon>Pseudomonadota</taxon>
        <taxon>Gammaproteobacteria</taxon>
        <taxon>Moraxellales</taxon>
        <taxon>Moraxellaceae</taxon>
        <taxon>Acinetobacter</taxon>
    </lineage>
</organism>
<name>A0A380UCM7_ACIHA</name>
<evidence type="ECO:0000313" key="1">
    <source>
        <dbReference type="EMBL" id="QHI14705.1"/>
    </source>
</evidence>
<dbReference type="SMART" id="SM00530">
    <property type="entry name" value="HTH_XRE"/>
    <property type="match status" value="1"/>
</dbReference>
<dbReference type="RefSeq" id="WP_005087873.1">
    <property type="nucleotide sequence ID" value="NZ_BKQF01000024.1"/>
</dbReference>
<sequence>MSNNLEVKIISPDHPEFKDILKKGEVGLGNNPIECVLRNISYPDVKKVREKTYLSQEEFAARLHIDVKKLQSWESRKRSPTGSVLLLLRILDIQPELVFE</sequence>
<dbReference type="PANTHER" id="PTHR36511:SF4">
    <property type="entry name" value="ANTITOXIN MQSA"/>
    <property type="match status" value="1"/>
</dbReference>
<gene>
    <name evidence="1" type="ORF">AhaeAN43_15765</name>
</gene>
<dbReference type="Proteomes" id="UP000463868">
    <property type="component" value="Chromosome"/>
</dbReference>
<dbReference type="GO" id="GO:0003677">
    <property type="term" value="F:DNA binding"/>
    <property type="evidence" value="ECO:0007669"/>
    <property type="project" value="InterPro"/>
</dbReference>
<dbReference type="SUPFAM" id="SSF47413">
    <property type="entry name" value="lambda repressor-like DNA-binding domains"/>
    <property type="match status" value="1"/>
</dbReference>
<dbReference type="AlphaFoldDB" id="A0A380UCM7"/>
<dbReference type="EMBL" id="CP031976">
    <property type="protein sequence ID" value="QHI14705.1"/>
    <property type="molecule type" value="Genomic_DNA"/>
</dbReference>
<dbReference type="Gene3D" id="1.10.260.40">
    <property type="entry name" value="lambda repressor-like DNA-binding domains"/>
    <property type="match status" value="1"/>
</dbReference>
<evidence type="ECO:0000313" key="2">
    <source>
        <dbReference type="Proteomes" id="UP000463868"/>
    </source>
</evidence>
<dbReference type="InterPro" id="IPR010982">
    <property type="entry name" value="Lambda_DNA-bd_dom_sf"/>
</dbReference>
<dbReference type="InterPro" id="IPR052359">
    <property type="entry name" value="HTH-type_reg/antitoxin"/>
</dbReference>
<reference evidence="1 2" key="1">
    <citation type="submission" date="2018-08" db="EMBL/GenBank/DDBJ databases">
        <title>Analysis of the genomic diversity of Mexican Acinetobacter haemolyticus clinical isolates.</title>
        <authorList>
            <person name="Castro-Jaimes S."/>
            <person name="Cevallos M.A."/>
        </authorList>
    </citation>
    <scope>NUCLEOTIDE SEQUENCE [LARGE SCALE GENOMIC DNA]</scope>
    <source>
        <strain evidence="1 2">AN43</strain>
    </source>
</reference>
<dbReference type="Pfam" id="PF01381">
    <property type="entry name" value="HTH_3"/>
    <property type="match status" value="1"/>
</dbReference>